<keyword evidence="6" id="KW-0812">Transmembrane</keyword>
<comment type="caution">
    <text evidence="8">The sequence shown here is derived from an EMBL/GenBank/DDBJ whole genome shotgun (WGS) entry which is preliminary data.</text>
</comment>
<name>A0A9W8LJT4_9FUNG</name>
<organism evidence="8 9">
    <name type="scientific">Coemansia javaensis</name>
    <dbReference type="NCBI Taxonomy" id="2761396"/>
    <lineage>
        <taxon>Eukaryota</taxon>
        <taxon>Fungi</taxon>
        <taxon>Fungi incertae sedis</taxon>
        <taxon>Zoopagomycota</taxon>
        <taxon>Kickxellomycotina</taxon>
        <taxon>Kickxellomycetes</taxon>
        <taxon>Kickxellales</taxon>
        <taxon>Kickxellaceae</taxon>
        <taxon>Coemansia</taxon>
    </lineage>
</organism>
<evidence type="ECO:0000313" key="9">
    <source>
        <dbReference type="Proteomes" id="UP001140217"/>
    </source>
</evidence>
<dbReference type="OrthoDB" id="8062037at2759"/>
<sequence>MTGAASDAKDPEPRSSRDSPGHVALDCASAEPPAQAQRPESFALQVAEDDGNGAGQRTGPWQAARTAFQGLDWTIVAGIVVLARSRHEQPVRPLRLFAILHVVRLFVYYPLYVRRMLWPSAEPSAIRLLRHTLELCSLVLFVCGNSWVFSGESDRLRAPHLYHLSRAYIFLGYAYVAIPLLLAIGTLLLFAAVYAISPEFRMRLSKKKGADLSQISRIPLVRYTAAPALAAPHSSPPSLHGARRSAAQSVASLCAPPPPPAAQSAVSLGQDAADRRQQQQQQQQQQQGRRSRRHGLSQAHALRPFVRIAHRMTRSKRQRAAEAEMYRTQLAGPVPDFTPRDPEDGACAICLCDYEEGDVLRLLPCSHHMHQACVDEWLHISQACPLCKQSATGAPPPPPLPAPGDAAPAHGCVEFPAAPAPVATTATTTTVLTIH</sequence>
<dbReference type="Gene3D" id="3.30.40.10">
    <property type="entry name" value="Zinc/RING finger domain, C3HC4 (zinc finger)"/>
    <property type="match status" value="1"/>
</dbReference>
<dbReference type="SUPFAM" id="SSF57850">
    <property type="entry name" value="RING/U-box"/>
    <property type="match status" value="1"/>
</dbReference>
<dbReference type="PROSITE" id="PS50089">
    <property type="entry name" value="ZF_RING_2"/>
    <property type="match status" value="1"/>
</dbReference>
<evidence type="ECO:0000256" key="2">
    <source>
        <dbReference type="ARBA" id="ARBA00022771"/>
    </source>
</evidence>
<keyword evidence="3" id="KW-0862">Zinc</keyword>
<dbReference type="InterPro" id="IPR013083">
    <property type="entry name" value="Znf_RING/FYVE/PHD"/>
</dbReference>
<keyword evidence="6" id="KW-1133">Transmembrane helix</keyword>
<feature type="compositionally biased region" description="Basic and acidic residues" evidence="5">
    <location>
        <begin position="7"/>
        <end position="20"/>
    </location>
</feature>
<dbReference type="EMBL" id="JANBUL010000083">
    <property type="protein sequence ID" value="KAJ2782070.1"/>
    <property type="molecule type" value="Genomic_DNA"/>
</dbReference>
<evidence type="ECO:0000313" key="8">
    <source>
        <dbReference type="EMBL" id="KAJ2782070.1"/>
    </source>
</evidence>
<keyword evidence="2 4" id="KW-0863">Zinc-finger</keyword>
<evidence type="ECO:0000259" key="7">
    <source>
        <dbReference type="PROSITE" id="PS50089"/>
    </source>
</evidence>
<feature type="transmembrane region" description="Helical" evidence="6">
    <location>
        <begin position="94"/>
        <end position="111"/>
    </location>
</feature>
<feature type="domain" description="RING-type" evidence="7">
    <location>
        <begin position="347"/>
        <end position="388"/>
    </location>
</feature>
<dbReference type="Proteomes" id="UP001140217">
    <property type="component" value="Unassembled WGS sequence"/>
</dbReference>
<dbReference type="SMART" id="SM00744">
    <property type="entry name" value="RINGv"/>
    <property type="match status" value="1"/>
</dbReference>
<evidence type="ECO:0000256" key="5">
    <source>
        <dbReference type="SAM" id="MobiDB-lite"/>
    </source>
</evidence>
<evidence type="ECO:0000256" key="4">
    <source>
        <dbReference type="PROSITE-ProRule" id="PRU00175"/>
    </source>
</evidence>
<evidence type="ECO:0000256" key="3">
    <source>
        <dbReference type="ARBA" id="ARBA00022833"/>
    </source>
</evidence>
<evidence type="ECO:0000256" key="1">
    <source>
        <dbReference type="ARBA" id="ARBA00022723"/>
    </source>
</evidence>
<dbReference type="CDD" id="cd16454">
    <property type="entry name" value="RING-H2_PA-TM-RING"/>
    <property type="match status" value="1"/>
</dbReference>
<keyword evidence="1" id="KW-0479">Metal-binding</keyword>
<proteinExistence type="predicted"/>
<dbReference type="Pfam" id="PF13639">
    <property type="entry name" value="zf-RING_2"/>
    <property type="match status" value="1"/>
</dbReference>
<dbReference type="AlphaFoldDB" id="A0A9W8LJT4"/>
<accession>A0A9W8LJT4</accession>
<dbReference type="PANTHER" id="PTHR46225">
    <property type="entry name" value="C3H4 TYPE ZINC FINGER PROTEIN"/>
    <property type="match status" value="1"/>
</dbReference>
<dbReference type="PANTHER" id="PTHR46225:SF19">
    <property type="entry name" value="RING-TYPE DOMAIN-CONTAINING PROTEIN"/>
    <property type="match status" value="1"/>
</dbReference>
<evidence type="ECO:0000256" key="6">
    <source>
        <dbReference type="SAM" id="Phobius"/>
    </source>
</evidence>
<dbReference type="SMART" id="SM00184">
    <property type="entry name" value="RING"/>
    <property type="match status" value="1"/>
</dbReference>
<dbReference type="InterPro" id="IPR001841">
    <property type="entry name" value="Znf_RING"/>
</dbReference>
<keyword evidence="6" id="KW-0472">Membrane</keyword>
<dbReference type="InterPro" id="IPR011016">
    <property type="entry name" value="Znf_RING-CH"/>
</dbReference>
<protein>
    <recommendedName>
        <fullName evidence="7">RING-type domain-containing protein</fullName>
    </recommendedName>
</protein>
<dbReference type="GO" id="GO:0008270">
    <property type="term" value="F:zinc ion binding"/>
    <property type="evidence" value="ECO:0007669"/>
    <property type="project" value="UniProtKB-KW"/>
</dbReference>
<feature type="compositionally biased region" description="Low complexity" evidence="5">
    <location>
        <begin position="278"/>
        <end position="288"/>
    </location>
</feature>
<keyword evidence="9" id="KW-1185">Reference proteome</keyword>
<gene>
    <name evidence="8" type="ORF">H4R18_002490</name>
</gene>
<feature type="transmembrane region" description="Helical" evidence="6">
    <location>
        <begin position="170"/>
        <end position="196"/>
    </location>
</feature>
<feature type="transmembrane region" description="Helical" evidence="6">
    <location>
        <begin position="132"/>
        <end position="150"/>
    </location>
</feature>
<feature type="region of interest" description="Disordered" evidence="5">
    <location>
        <begin position="1"/>
        <end position="40"/>
    </location>
</feature>
<reference evidence="8" key="1">
    <citation type="submission" date="2022-07" db="EMBL/GenBank/DDBJ databases">
        <title>Phylogenomic reconstructions and comparative analyses of Kickxellomycotina fungi.</title>
        <authorList>
            <person name="Reynolds N.K."/>
            <person name="Stajich J.E."/>
            <person name="Barry K."/>
            <person name="Grigoriev I.V."/>
            <person name="Crous P."/>
            <person name="Smith M.E."/>
        </authorList>
    </citation>
    <scope>NUCLEOTIDE SEQUENCE</scope>
    <source>
        <strain evidence="8">NBRC 105414</strain>
    </source>
</reference>
<feature type="region of interest" description="Disordered" evidence="5">
    <location>
        <begin position="248"/>
        <end position="301"/>
    </location>
</feature>